<dbReference type="PANTHER" id="PTHR43584:SF8">
    <property type="entry name" value="N-ACETYLMURAMATE ALPHA-1-PHOSPHATE URIDYLYLTRANSFERASE"/>
    <property type="match status" value="1"/>
</dbReference>
<dbReference type="Gene3D" id="3.90.550.10">
    <property type="entry name" value="Spore Coat Polysaccharide Biosynthesis Protein SpsA, Chain A"/>
    <property type="match status" value="1"/>
</dbReference>
<evidence type="ECO:0000256" key="2">
    <source>
        <dbReference type="ARBA" id="ARBA00022695"/>
    </source>
</evidence>
<dbReference type="PANTHER" id="PTHR43584">
    <property type="entry name" value="NUCLEOTIDYL TRANSFERASE"/>
    <property type="match status" value="1"/>
</dbReference>
<dbReference type="STRING" id="436308.Nmar_0662"/>
<dbReference type="HOGENOM" id="CLU_029499_5_1_2"/>
<reference evidence="4 5" key="1">
    <citation type="journal article" date="2010" name="Proc. Natl. Acad. Sci. U.S.A.">
        <title>Nitrosopumilus maritimus genome reveals unique mechanisms for nitrification and autotrophy in globally distributed marine crenarchaea.</title>
        <authorList>
            <person name="Walker C.B."/>
            <person name="de la Torre J.R."/>
            <person name="Klotz M.G."/>
            <person name="Urakawa H."/>
            <person name="Pinel N."/>
            <person name="Arp D.J."/>
            <person name="Brochier-Armanet C."/>
            <person name="Chain P.S."/>
            <person name="Chan P.P."/>
            <person name="Gollabgir A."/>
            <person name="Hemp J."/>
            <person name="Hugler M."/>
            <person name="Karr E.A."/>
            <person name="Konneke M."/>
            <person name="Shin M."/>
            <person name="Lawton T.J."/>
            <person name="Lowe T."/>
            <person name="Martens-Habbena W."/>
            <person name="Sayavedra-Soto L.A."/>
            <person name="Lang D."/>
            <person name="Sievert S.M."/>
            <person name="Rosenzweig A.C."/>
            <person name="Manning G."/>
            <person name="Stahl D.A."/>
        </authorList>
    </citation>
    <scope>NUCLEOTIDE SEQUENCE [LARGE SCALE GENOMIC DNA]</scope>
    <source>
        <strain evidence="4 5">SCM1</strain>
    </source>
</reference>
<dbReference type="PhylomeDB" id="A9A3C9"/>
<keyword evidence="5" id="KW-1185">Reference proteome</keyword>
<accession>A9A3C9</accession>
<evidence type="ECO:0000259" key="3">
    <source>
        <dbReference type="Pfam" id="PF12804"/>
    </source>
</evidence>
<dbReference type="InterPro" id="IPR029044">
    <property type="entry name" value="Nucleotide-diphossugar_trans"/>
</dbReference>
<gene>
    <name evidence="4" type="ordered locus">Nmar_0662</name>
</gene>
<evidence type="ECO:0000313" key="5">
    <source>
        <dbReference type="Proteomes" id="UP000000792"/>
    </source>
</evidence>
<organism evidence="4 5">
    <name type="scientific">Nitrosopumilus maritimus (strain SCM1)</name>
    <dbReference type="NCBI Taxonomy" id="436308"/>
    <lineage>
        <taxon>Archaea</taxon>
        <taxon>Nitrososphaerota</taxon>
        <taxon>Nitrososphaeria</taxon>
        <taxon>Nitrosopumilales</taxon>
        <taxon>Nitrosopumilaceae</taxon>
        <taxon>Nitrosopumilus</taxon>
    </lineage>
</organism>
<sequence>MVKLIILGAGEGTRLRPLTQNCPKCMVNIFGKSLLEHQINTAKNCGIDEIIIVKGFLGYMIQIPNIRYYENKYYDSTNMVETLFCAEKELNESVIVSYGDIIYQKNILKKLIDSPDDFSVVIDKNWKNYWQIRFSNILDDVESLRLKDGYIMDIGQKPNSLDNIDGQYIGLMKFQHNALSTLKTFYHNSKEQSKLGTNPLNPKIPFTKSYMTDLLQGLIHNGQNIKAIEINGGWLELDTLNDFEIYQKLYAQNSLKEFFNLES</sequence>
<dbReference type="EnsemblBacteria" id="ABX12558">
    <property type="protein sequence ID" value="ABX12558"/>
    <property type="gene ID" value="Nmar_0662"/>
</dbReference>
<dbReference type="eggNOG" id="arCOG00666">
    <property type="taxonomic scope" value="Archaea"/>
</dbReference>
<keyword evidence="1" id="KW-0808">Transferase</keyword>
<name>A9A3C9_NITMS</name>
<dbReference type="Proteomes" id="UP000000792">
    <property type="component" value="Chromosome"/>
</dbReference>
<dbReference type="InterPro" id="IPR025877">
    <property type="entry name" value="MobA-like_NTP_Trfase"/>
</dbReference>
<dbReference type="AlphaFoldDB" id="A9A3C9"/>
<proteinExistence type="predicted"/>
<dbReference type="InParanoid" id="A9A3C9"/>
<dbReference type="GO" id="GO:0016779">
    <property type="term" value="F:nucleotidyltransferase activity"/>
    <property type="evidence" value="ECO:0007669"/>
    <property type="project" value="UniProtKB-KW"/>
</dbReference>
<dbReference type="OrthoDB" id="25155at2157"/>
<dbReference type="RefSeq" id="WP_012215045.1">
    <property type="nucleotide sequence ID" value="NC_010085.1"/>
</dbReference>
<evidence type="ECO:0000313" key="4">
    <source>
        <dbReference type="EMBL" id="ABX12558.1"/>
    </source>
</evidence>
<evidence type="ECO:0000256" key="1">
    <source>
        <dbReference type="ARBA" id="ARBA00022679"/>
    </source>
</evidence>
<dbReference type="GeneID" id="5773473"/>
<dbReference type="CDD" id="cd02523">
    <property type="entry name" value="PC_cytidylyltransferase"/>
    <property type="match status" value="1"/>
</dbReference>
<protein>
    <recommendedName>
        <fullName evidence="3">MobA-like NTP transferase domain-containing protein</fullName>
    </recommendedName>
</protein>
<dbReference type="EMBL" id="CP000866">
    <property type="protein sequence ID" value="ABX12558.1"/>
    <property type="molecule type" value="Genomic_DNA"/>
</dbReference>
<dbReference type="Pfam" id="PF12804">
    <property type="entry name" value="NTP_transf_3"/>
    <property type="match status" value="1"/>
</dbReference>
<dbReference type="KEGG" id="nmr:Nmar_0662"/>
<dbReference type="SUPFAM" id="SSF53448">
    <property type="entry name" value="Nucleotide-diphospho-sugar transferases"/>
    <property type="match status" value="1"/>
</dbReference>
<keyword evidence="2" id="KW-0548">Nucleotidyltransferase</keyword>
<feature type="domain" description="MobA-like NTP transferase" evidence="3">
    <location>
        <begin position="5"/>
        <end position="122"/>
    </location>
</feature>
<dbReference type="InterPro" id="IPR050065">
    <property type="entry name" value="GlmU-like"/>
</dbReference>